<dbReference type="STRING" id="626523.GCWU000342_01448"/>
<dbReference type="GO" id="GO:0004252">
    <property type="term" value="F:serine-type endopeptidase activity"/>
    <property type="evidence" value="ECO:0007669"/>
    <property type="project" value="InterPro"/>
</dbReference>
<dbReference type="Proteomes" id="UP000003494">
    <property type="component" value="Unassembled WGS sequence"/>
</dbReference>
<dbReference type="InterPro" id="IPR027417">
    <property type="entry name" value="P-loop_NTPase"/>
</dbReference>
<evidence type="ECO:0000256" key="1">
    <source>
        <dbReference type="SAM" id="MobiDB-lite"/>
    </source>
</evidence>
<evidence type="ECO:0000313" key="4">
    <source>
        <dbReference type="Proteomes" id="UP000003494"/>
    </source>
</evidence>
<feature type="domain" description="AAA+ ATPase" evidence="2">
    <location>
        <begin position="270"/>
        <end position="414"/>
    </location>
</feature>
<reference evidence="3" key="1">
    <citation type="submission" date="2009-04" db="EMBL/GenBank/DDBJ databases">
        <authorList>
            <person name="Weinstock G."/>
            <person name="Sodergren E."/>
            <person name="Clifton S."/>
            <person name="Fulton L."/>
            <person name="Fulton B."/>
            <person name="Courtney L."/>
            <person name="Fronick C."/>
            <person name="Harrison M."/>
            <person name="Strong C."/>
            <person name="Farmer C."/>
            <person name="Delahaunty K."/>
            <person name="Markovic C."/>
            <person name="Hall O."/>
            <person name="Minx P."/>
            <person name="Tomlinson C."/>
            <person name="Mitreva M."/>
            <person name="Nelson J."/>
            <person name="Hou S."/>
            <person name="Wollam A."/>
            <person name="Pepin K.H."/>
            <person name="Johnson M."/>
            <person name="Bhonagiri V."/>
            <person name="Nash W.E."/>
            <person name="Warren W."/>
            <person name="Chinwalla A."/>
            <person name="Mardis E.R."/>
            <person name="Wilson R.K."/>
        </authorList>
    </citation>
    <scope>NUCLEOTIDE SEQUENCE [LARGE SCALE GENOMIC DNA]</scope>
    <source>
        <strain evidence="3">DSM 14600</strain>
    </source>
</reference>
<dbReference type="eggNOG" id="COG0466">
    <property type="taxonomic scope" value="Bacteria"/>
</dbReference>
<dbReference type="GO" id="GO:0051131">
    <property type="term" value="P:chaperone-mediated protein complex assembly"/>
    <property type="evidence" value="ECO:0007669"/>
    <property type="project" value="TreeGrafter"/>
</dbReference>
<dbReference type="SMART" id="SM00382">
    <property type="entry name" value="AAA"/>
    <property type="match status" value="1"/>
</dbReference>
<proteinExistence type="predicted"/>
<dbReference type="Gene3D" id="1.10.8.60">
    <property type="match status" value="1"/>
</dbReference>
<dbReference type="GO" id="GO:0016887">
    <property type="term" value="F:ATP hydrolysis activity"/>
    <property type="evidence" value="ECO:0007669"/>
    <property type="project" value="InterPro"/>
</dbReference>
<accession>C4GAA3</accession>
<dbReference type="HOGENOM" id="CLU_023788_0_0_9"/>
<dbReference type="InterPro" id="IPR003593">
    <property type="entry name" value="AAA+_ATPase"/>
</dbReference>
<sequence length="500" mass="55313">MSSRVFEFSDEGRDQKAAAADEPAVTCQLFDSDSGSADPEHPIMLLRDTARTMVHHTSGIFINPKGRMAFCFGKSSDQLFADILRLDSRFEDLIKWLGENKSQVRLSGAQTEEGYAVYRMHAVDATGRHRLSSEDAFLQLAIGRLLASDPPCKARPDMDDEISEEPRLTDLTTIENYLRVAGNALPVNIRGWAWRNLSMTRSHAISQEERRHAQRALSIMLGISWESDYFPPIDPVRARAILDENLYGMERVKQRIIETVIQINRTHTLPAYGLLLAGPAGVGKSQIAYAVARILALPWTSLDMSTISDPEALTGSPRVYANAKPGRIMEAFSQAQASNLVFIINELDKAEAGGGSNPADALLTLLDNLGFTDNYMECTIPTTGVYPIATANDKSRISEPLMTRFALIDIPDYTPEEKKIIFRDFSLPKVLRRMAMTEDELTVSDEGVDRIIAAYANAPGVRDLEQAAEHLAANALYRIETRGVKSVCFDAKDIASLLGD</sequence>
<dbReference type="Gene3D" id="3.40.50.300">
    <property type="entry name" value="P-loop containing nucleotide triphosphate hydrolases"/>
    <property type="match status" value="1"/>
</dbReference>
<dbReference type="SUPFAM" id="SSF52540">
    <property type="entry name" value="P-loop containing nucleoside triphosphate hydrolases"/>
    <property type="match status" value="1"/>
</dbReference>
<protein>
    <submittedName>
        <fullName evidence="3">ATPase, AAA family</fullName>
    </submittedName>
</protein>
<dbReference type="PANTHER" id="PTHR43718:SF2">
    <property type="entry name" value="LON PROTEASE HOMOLOG, MITOCHONDRIAL"/>
    <property type="match status" value="1"/>
</dbReference>
<dbReference type="PANTHER" id="PTHR43718">
    <property type="entry name" value="LON PROTEASE"/>
    <property type="match status" value="1"/>
</dbReference>
<comment type="caution">
    <text evidence="3">The sequence shown here is derived from an EMBL/GenBank/DDBJ whole genome shotgun (WGS) entry which is preliminary data.</text>
</comment>
<dbReference type="GO" id="GO:0007005">
    <property type="term" value="P:mitochondrion organization"/>
    <property type="evidence" value="ECO:0007669"/>
    <property type="project" value="TreeGrafter"/>
</dbReference>
<dbReference type="Pfam" id="PF00004">
    <property type="entry name" value="AAA"/>
    <property type="match status" value="1"/>
</dbReference>
<dbReference type="InterPro" id="IPR027065">
    <property type="entry name" value="Lon_Prtase"/>
</dbReference>
<dbReference type="AlphaFoldDB" id="C4GAA3"/>
<organism evidence="3 4">
    <name type="scientific">Shuttleworthella satelles DSM 14600</name>
    <dbReference type="NCBI Taxonomy" id="626523"/>
    <lineage>
        <taxon>Bacteria</taxon>
        <taxon>Bacillati</taxon>
        <taxon>Bacillota</taxon>
        <taxon>Clostridia</taxon>
        <taxon>Lachnospirales</taxon>
        <taxon>Lachnospiraceae</taxon>
        <taxon>Shuttleworthella</taxon>
    </lineage>
</organism>
<evidence type="ECO:0000259" key="2">
    <source>
        <dbReference type="SMART" id="SM00382"/>
    </source>
</evidence>
<dbReference type="EMBL" id="ACIP02000002">
    <property type="protein sequence ID" value="EEP28636.1"/>
    <property type="molecule type" value="Genomic_DNA"/>
</dbReference>
<dbReference type="GO" id="GO:0006515">
    <property type="term" value="P:protein quality control for misfolded or incompletely synthesized proteins"/>
    <property type="evidence" value="ECO:0007669"/>
    <property type="project" value="TreeGrafter"/>
</dbReference>
<dbReference type="GO" id="GO:0005524">
    <property type="term" value="F:ATP binding"/>
    <property type="evidence" value="ECO:0007669"/>
    <property type="project" value="InterPro"/>
</dbReference>
<name>C4GAA3_9FIRM</name>
<dbReference type="RefSeq" id="WP_006906449.1">
    <property type="nucleotide sequence ID" value="NZ_GG665866.1"/>
</dbReference>
<evidence type="ECO:0000313" key="3">
    <source>
        <dbReference type="EMBL" id="EEP28636.1"/>
    </source>
</evidence>
<keyword evidence="4" id="KW-1185">Reference proteome</keyword>
<feature type="region of interest" description="Disordered" evidence="1">
    <location>
        <begin position="1"/>
        <end position="20"/>
    </location>
</feature>
<gene>
    <name evidence="3" type="ORF">GCWU000342_01448</name>
</gene>
<dbReference type="GO" id="GO:0004176">
    <property type="term" value="F:ATP-dependent peptidase activity"/>
    <property type="evidence" value="ECO:0007669"/>
    <property type="project" value="InterPro"/>
</dbReference>
<dbReference type="InterPro" id="IPR003959">
    <property type="entry name" value="ATPase_AAA_core"/>
</dbReference>
<dbReference type="GO" id="GO:0003697">
    <property type="term" value="F:single-stranded DNA binding"/>
    <property type="evidence" value="ECO:0007669"/>
    <property type="project" value="TreeGrafter"/>
</dbReference>